<dbReference type="AlphaFoldDB" id="A0AB38V577"/>
<evidence type="ECO:0000313" key="3">
    <source>
        <dbReference type="Proteomes" id="UP000271464"/>
    </source>
</evidence>
<proteinExistence type="predicted"/>
<gene>
    <name evidence="1" type="ORF">LAUMK42_05599</name>
    <name evidence="2" type="ORF">LAUMK4_05912</name>
</gene>
<dbReference type="EMBL" id="UPHM01000175">
    <property type="protein sequence ID" value="VBA33285.1"/>
    <property type="molecule type" value="Genomic_DNA"/>
</dbReference>
<dbReference type="EMBL" id="UPHL01000177">
    <property type="protein sequence ID" value="VAZ86745.1"/>
    <property type="molecule type" value="Genomic_DNA"/>
</dbReference>
<sequence>MVGSTLDGGPNWADDTNGFLVACEVDGSAAM</sequence>
<accession>A0AB38V577</accession>
<evidence type="ECO:0000313" key="1">
    <source>
        <dbReference type="EMBL" id="VAZ86745.1"/>
    </source>
</evidence>
<reference evidence="3 4" key="1">
    <citation type="submission" date="2018-09" db="EMBL/GenBank/DDBJ databases">
        <authorList>
            <person name="Tagini F."/>
        </authorList>
    </citation>
    <scope>NUCLEOTIDE SEQUENCE [LARGE SCALE GENOMIC DNA]</scope>
    <source>
        <strain evidence="2 3">MK4</strain>
        <strain evidence="1 4">MK42</strain>
    </source>
</reference>
<name>A0AB38V577_9MYCO</name>
<organism evidence="1 4">
    <name type="scientific">Mycobacterium persicum</name>
    <dbReference type="NCBI Taxonomy" id="1487726"/>
    <lineage>
        <taxon>Bacteria</taxon>
        <taxon>Bacillati</taxon>
        <taxon>Actinomycetota</taxon>
        <taxon>Actinomycetes</taxon>
        <taxon>Mycobacteriales</taxon>
        <taxon>Mycobacteriaceae</taxon>
        <taxon>Mycobacterium</taxon>
    </lineage>
</organism>
<protein>
    <submittedName>
        <fullName evidence="1">Uncharacterized protein</fullName>
    </submittedName>
</protein>
<evidence type="ECO:0000313" key="4">
    <source>
        <dbReference type="Proteomes" id="UP000279331"/>
    </source>
</evidence>
<comment type="caution">
    <text evidence="1">The sequence shown here is derived from an EMBL/GenBank/DDBJ whole genome shotgun (WGS) entry which is preliminary data.</text>
</comment>
<dbReference type="Proteomes" id="UP000271464">
    <property type="component" value="Unassembled WGS sequence"/>
</dbReference>
<keyword evidence="3" id="KW-1185">Reference proteome</keyword>
<dbReference type="Proteomes" id="UP000279331">
    <property type="component" value="Unassembled WGS sequence"/>
</dbReference>
<evidence type="ECO:0000313" key="2">
    <source>
        <dbReference type="EMBL" id="VBA33285.1"/>
    </source>
</evidence>